<dbReference type="Proteomes" id="UP000014285">
    <property type="component" value="Unassembled WGS sequence"/>
</dbReference>
<reference evidence="1 2" key="1">
    <citation type="journal article" date="2013" name="PLoS ONE">
        <title>Lactobacillus paracasei comparative genomics: towards species pan-genome definition and exploitation of diversity.</title>
        <authorList>
            <person name="Smokvina T."/>
            <person name="Wels M."/>
            <person name="Polka J."/>
            <person name="Chervaux C."/>
            <person name="Brisse S."/>
            <person name="Boekhorst J."/>
            <person name="van Hylckama Vlieg J.E."/>
            <person name="Siezen R.J."/>
        </authorList>
    </citation>
    <scope>NUCLEOTIDE SEQUENCE [LARGE SCALE GENOMIC DNA]</scope>
    <source>
        <strain evidence="1 2">Lpl14</strain>
    </source>
</reference>
<proteinExistence type="predicted"/>
<name>A0A829GUF7_LACPA</name>
<gene>
    <name evidence="1" type="ORF">Lpl14_09825</name>
</gene>
<evidence type="ECO:0000313" key="2">
    <source>
        <dbReference type="Proteomes" id="UP000014285"/>
    </source>
</evidence>
<dbReference type="EMBL" id="ANKB01000033">
    <property type="protein sequence ID" value="EPC64440.1"/>
    <property type="molecule type" value="Genomic_DNA"/>
</dbReference>
<sequence>MVAPLGMSVSAYTKSLAVKAKLRESQFSHEETINLAFHRPGNNLKQLPYYAKASDLRVNLNDLPILKRR</sequence>
<evidence type="ECO:0000313" key="1">
    <source>
        <dbReference type="EMBL" id="EPC64440.1"/>
    </source>
</evidence>
<protein>
    <submittedName>
        <fullName evidence="1">Uncharacterized protein</fullName>
    </submittedName>
</protein>
<accession>A0A829GUF7</accession>
<comment type="caution">
    <text evidence="1">The sequence shown here is derived from an EMBL/GenBank/DDBJ whole genome shotgun (WGS) entry which is preliminary data.</text>
</comment>
<organism evidence="1 2">
    <name type="scientific">Lacticaseibacillus paracasei subsp. tolerans Lpl14</name>
    <dbReference type="NCBI Taxonomy" id="1256229"/>
    <lineage>
        <taxon>Bacteria</taxon>
        <taxon>Bacillati</taxon>
        <taxon>Bacillota</taxon>
        <taxon>Bacilli</taxon>
        <taxon>Lactobacillales</taxon>
        <taxon>Lactobacillaceae</taxon>
        <taxon>Lacticaseibacillus</taxon>
    </lineage>
</organism>
<dbReference type="AlphaFoldDB" id="A0A829GUF7"/>